<name>A0A7W9BKQ4_9RHOB</name>
<dbReference type="SUPFAM" id="SSF103025">
    <property type="entry name" value="Folate-binding domain"/>
    <property type="match status" value="1"/>
</dbReference>
<dbReference type="Gene3D" id="3.30.1360.120">
    <property type="entry name" value="Probable tRNA modification gtpase trme, domain 1"/>
    <property type="match status" value="1"/>
</dbReference>
<dbReference type="RefSeq" id="WP_183528103.1">
    <property type="nucleotide sequence ID" value="NZ_JACIJM010000004.1"/>
</dbReference>
<dbReference type="GO" id="GO:0008115">
    <property type="term" value="F:sarcosine oxidase activity"/>
    <property type="evidence" value="ECO:0007669"/>
    <property type="project" value="UniProtKB-EC"/>
</dbReference>
<dbReference type="EC" id="1.5.3.1" evidence="1"/>
<dbReference type="Proteomes" id="UP000535415">
    <property type="component" value="Unassembled WGS sequence"/>
</dbReference>
<keyword evidence="1" id="KW-0560">Oxidoreductase</keyword>
<evidence type="ECO:0000313" key="2">
    <source>
        <dbReference type="Proteomes" id="UP000535415"/>
    </source>
</evidence>
<dbReference type="Gene3D" id="3.30.70.1520">
    <property type="entry name" value="Heterotetrameric sarcosine oxidase"/>
    <property type="match status" value="1"/>
</dbReference>
<dbReference type="InterPro" id="IPR027266">
    <property type="entry name" value="TrmE/GcvT-like"/>
</dbReference>
<reference evidence="1 2" key="1">
    <citation type="submission" date="2020-08" db="EMBL/GenBank/DDBJ databases">
        <title>Genomic Encyclopedia of Type Strains, Phase IV (KMG-IV): sequencing the most valuable type-strain genomes for metagenomic binning, comparative biology and taxonomic classification.</title>
        <authorList>
            <person name="Goeker M."/>
        </authorList>
    </citation>
    <scope>NUCLEOTIDE SEQUENCE [LARGE SCALE GENOMIC DNA]</scope>
    <source>
        <strain evidence="1 2">DSM 101064</strain>
    </source>
</reference>
<proteinExistence type="predicted"/>
<gene>
    <name evidence="1" type="ORF">FHS72_001755</name>
</gene>
<evidence type="ECO:0000313" key="1">
    <source>
        <dbReference type="EMBL" id="MBB5722131.1"/>
    </source>
</evidence>
<sequence length="188" mass="19612">MSNAISALEGRAVAGDVTVTDMGLQGMISLRGDLSDKALTKVCKTVTGADAPKPLQMAVAGPNGFGWMSPDEALLLVPYDAVRDGLTSINNVLSGQHFLASNVSDARAHIVVSGAYADEVIAKVAPVDMHPDSFAIGDFRRSHLGQVAAAFWKSDANTFHVICFRSVAGYVFDLLAASAKAGPVGYTS</sequence>
<comment type="caution">
    <text evidence="1">The sequence shown here is derived from an EMBL/GenBank/DDBJ whole genome shotgun (WGS) entry which is preliminary data.</text>
</comment>
<keyword evidence="2" id="KW-1185">Reference proteome</keyword>
<organism evidence="1 2">
    <name type="scientific">Yoonia ponticola</name>
    <dbReference type="NCBI Taxonomy" id="1524255"/>
    <lineage>
        <taxon>Bacteria</taxon>
        <taxon>Pseudomonadati</taxon>
        <taxon>Pseudomonadota</taxon>
        <taxon>Alphaproteobacteria</taxon>
        <taxon>Rhodobacterales</taxon>
        <taxon>Paracoccaceae</taxon>
        <taxon>Yoonia</taxon>
    </lineage>
</organism>
<dbReference type="InterPro" id="IPR007375">
    <property type="entry name" value="SoxG"/>
</dbReference>
<accession>A0A7W9BKQ4</accession>
<dbReference type="EMBL" id="JACIJM010000004">
    <property type="protein sequence ID" value="MBB5722131.1"/>
    <property type="molecule type" value="Genomic_DNA"/>
</dbReference>
<dbReference type="AlphaFoldDB" id="A0A7W9BKQ4"/>
<dbReference type="Pfam" id="PF04268">
    <property type="entry name" value="SoxG"/>
    <property type="match status" value="1"/>
</dbReference>
<protein>
    <submittedName>
        <fullName evidence="1">Sarcosine oxidase subunit gamma</fullName>
        <ecNumber evidence="1">1.5.3.1</ecNumber>
    </submittedName>
</protein>